<name>A0A252AX33_9PROT</name>
<evidence type="ECO:0000256" key="1">
    <source>
        <dbReference type="SAM" id="Phobius"/>
    </source>
</evidence>
<evidence type="ECO:0000313" key="2">
    <source>
        <dbReference type="EMBL" id="OUI95901.1"/>
    </source>
</evidence>
<proteinExistence type="predicted"/>
<keyword evidence="1" id="KW-0472">Membrane</keyword>
<keyword evidence="1" id="KW-0812">Transmembrane</keyword>
<dbReference type="Proteomes" id="UP000194641">
    <property type="component" value="Unassembled WGS sequence"/>
</dbReference>
<gene>
    <name evidence="2" type="ORF">HK17_15770</name>
</gene>
<sequence length="110" mass="11489">MVEQTPGTSKALLGAVIGMGLLIVAGTVTLVGVIIHRMNAGPAHPAVSAHIPLQDAPHTALSLPAGTRLISMTRVEDNLLALHVSENGHEKVLLWRVSTQSLLPGLDVPQ</sequence>
<comment type="caution">
    <text evidence="2">The sequence shown here is derived from an EMBL/GenBank/DDBJ whole genome shotgun (WGS) entry which is preliminary data.</text>
</comment>
<reference evidence="3" key="1">
    <citation type="submission" date="2014-06" db="EMBL/GenBank/DDBJ databases">
        <authorList>
            <person name="Winans N.J."/>
            <person name="Newell P.D."/>
            <person name="Douglas A.E."/>
        </authorList>
    </citation>
    <scope>NUCLEOTIDE SEQUENCE [LARGE SCALE GENOMIC DNA]</scope>
</reference>
<organism evidence="2 3">
    <name type="scientific">Acetobacter indonesiensis</name>
    <dbReference type="NCBI Taxonomy" id="104101"/>
    <lineage>
        <taxon>Bacteria</taxon>
        <taxon>Pseudomonadati</taxon>
        <taxon>Pseudomonadota</taxon>
        <taxon>Alphaproteobacteria</taxon>
        <taxon>Acetobacterales</taxon>
        <taxon>Acetobacteraceae</taxon>
        <taxon>Acetobacter</taxon>
    </lineage>
</organism>
<accession>A0A252AX33</accession>
<protein>
    <submittedName>
        <fullName evidence="2">Uncharacterized protein</fullName>
    </submittedName>
</protein>
<keyword evidence="1" id="KW-1133">Transmembrane helix</keyword>
<dbReference type="EMBL" id="JOPA01000008">
    <property type="protein sequence ID" value="OUI95901.1"/>
    <property type="molecule type" value="Genomic_DNA"/>
</dbReference>
<evidence type="ECO:0000313" key="3">
    <source>
        <dbReference type="Proteomes" id="UP000194641"/>
    </source>
</evidence>
<feature type="transmembrane region" description="Helical" evidence="1">
    <location>
        <begin position="12"/>
        <end position="35"/>
    </location>
</feature>
<dbReference type="AlphaFoldDB" id="A0A252AX33"/>